<dbReference type="GO" id="GO:0046813">
    <property type="term" value="P:receptor-mediated virion attachment to host cell"/>
    <property type="evidence" value="ECO:0007669"/>
    <property type="project" value="TreeGrafter"/>
</dbReference>
<dbReference type="SUPFAM" id="SSF48452">
    <property type="entry name" value="TPR-like"/>
    <property type="match status" value="1"/>
</dbReference>
<feature type="repeat" description="TPR" evidence="3">
    <location>
        <begin position="773"/>
        <end position="806"/>
    </location>
</feature>
<dbReference type="GO" id="GO:0009279">
    <property type="term" value="C:cell outer membrane"/>
    <property type="evidence" value="ECO:0007669"/>
    <property type="project" value="TreeGrafter"/>
</dbReference>
<feature type="repeat" description="TPR" evidence="3">
    <location>
        <begin position="603"/>
        <end position="636"/>
    </location>
</feature>
<dbReference type="Pfam" id="PF00515">
    <property type="entry name" value="TPR_1"/>
    <property type="match status" value="2"/>
</dbReference>
<dbReference type="Gene3D" id="1.25.40.10">
    <property type="entry name" value="Tetratricopeptide repeat domain"/>
    <property type="match status" value="4"/>
</dbReference>
<feature type="repeat" description="TPR" evidence="3">
    <location>
        <begin position="671"/>
        <end position="704"/>
    </location>
</feature>
<dbReference type="InterPro" id="IPR027417">
    <property type="entry name" value="P-loop_NTPase"/>
</dbReference>
<feature type="repeat" description="TPR" evidence="3">
    <location>
        <begin position="535"/>
        <end position="568"/>
    </location>
</feature>
<dbReference type="PANTHER" id="PTHR44858">
    <property type="entry name" value="TETRATRICOPEPTIDE REPEAT PROTEIN 6"/>
    <property type="match status" value="1"/>
</dbReference>
<feature type="repeat" description="TPR" evidence="3">
    <location>
        <begin position="705"/>
        <end position="738"/>
    </location>
</feature>
<sequence>MSLQDILKRRQQTEFVGREEQLHIFRYNLGLPPKDYRRRFFFNIYGQGGVGKTALMQQIRKLADEAKALTAYTNEDEPDVPTVIGHIAEQLEQQGHVLKEFKERYRTYRQCRQQLETDPEAPQGFAALVGQTVGKIGMSALKQSPAGLITSFVNEDMVTKQMGEWTAFVAKKLTNKDDVHLVQQPIAVLTPLFLKELCKLPESNPIALFFDTYEVTKAYLDDWLRDLLEGRYGSMPENIVVAIAGRYALERNYWAPYESLIIRLPLEPFTEAEARDFLSRKGVKNAQVIEAILRLSGQLPLLLATLAAGTPDDPTAVTDPTDTAVERFLLWVEEPQRRQLALDAALPRYLNQDVLAAMVGSDQAESLFDWLKQMPFVTKKREHWTYHSVVRDLMLRYKRQQSAQSWAALHEKLENYYQTLCNNLGLDAASIQQDTSWQEYQLEVVYHNLCQSPQKSLPITLNQFLSAFKHQRLTVQRWAETIFQAGEDTGVADVKLWGQQLIEGIKAYDEEHYEAALSMFTALLQSGKLEAEWQSSAYDWRGNLYRRAGQYSQALADINEAIQLTPEEAKYFTDRGVVYLLMQCYQEALADLNHAISLEPEHEEAIASRGVTYLLQERYEEALADFNQALEIKPEYQAAFVSRGVVYRQMERYQDALTDLNQGLGLNPNALWAVIQRGKTYQEMERYEEALADFNQVLAIKPNNFGAIANRGVIYRQLGYHEEALADLNQAITQNPDDQEILANRGETYRQIGRYQEALADLNRTIELQPDDGWALASRATTYRQLGRYEEALVDFEKAITLEPKNDWWLYGRALVYRLLGELQEMRADLMGAIQLALGKYEQEPPNWRKRLNLALYYLVLGESEHAEQIYQAALGVAVSAQIREAIRDLDDFLILEPNSTQGNSMRELLRCVD</sequence>
<dbReference type="SUPFAM" id="SSF52540">
    <property type="entry name" value="P-loop containing nucleoside triphosphate hydrolases"/>
    <property type="match status" value="1"/>
</dbReference>
<dbReference type="Gene3D" id="3.40.50.300">
    <property type="entry name" value="P-loop containing nucleotide triphosphate hydrolases"/>
    <property type="match status" value="1"/>
</dbReference>
<dbReference type="EMBL" id="JAALHA020000001">
    <property type="protein sequence ID" value="MDR9893010.1"/>
    <property type="molecule type" value="Genomic_DNA"/>
</dbReference>
<dbReference type="Proteomes" id="UP000667802">
    <property type="component" value="Unassembled WGS sequence"/>
</dbReference>
<dbReference type="RefSeq" id="WP_208340266.1">
    <property type="nucleotide sequence ID" value="NZ_CAWQFN010000640.1"/>
</dbReference>
<keyword evidence="1" id="KW-0677">Repeat</keyword>
<comment type="caution">
    <text evidence="4">The sequence shown here is derived from an EMBL/GenBank/DDBJ whole genome shotgun (WGS) entry which is preliminary data.</text>
</comment>
<evidence type="ECO:0000313" key="4">
    <source>
        <dbReference type="EMBL" id="MDR9893010.1"/>
    </source>
</evidence>
<evidence type="ECO:0000313" key="5">
    <source>
        <dbReference type="Proteomes" id="UP000667802"/>
    </source>
</evidence>
<name>A0AAP5I5S3_9CYAN</name>
<dbReference type="InterPro" id="IPR019734">
    <property type="entry name" value="TPR_rpt"/>
</dbReference>
<dbReference type="AlphaFoldDB" id="A0AAP5I5S3"/>
<keyword evidence="5" id="KW-1185">Reference proteome</keyword>
<dbReference type="Pfam" id="PF13371">
    <property type="entry name" value="TPR_9"/>
    <property type="match status" value="2"/>
</dbReference>
<protein>
    <submittedName>
        <fullName evidence="4">Tetratricopeptide repeat protein</fullName>
    </submittedName>
</protein>
<dbReference type="PROSITE" id="PS50293">
    <property type="entry name" value="TPR_REGION"/>
    <property type="match status" value="4"/>
</dbReference>
<evidence type="ECO:0000256" key="1">
    <source>
        <dbReference type="ARBA" id="ARBA00022737"/>
    </source>
</evidence>
<evidence type="ECO:0000256" key="2">
    <source>
        <dbReference type="ARBA" id="ARBA00022803"/>
    </source>
</evidence>
<dbReference type="InterPro" id="IPR011990">
    <property type="entry name" value="TPR-like_helical_dom_sf"/>
</dbReference>
<reference evidence="5" key="1">
    <citation type="journal article" date="2021" name="Science">
        <title>Hunting the eagle killer: A cyanobacterial neurotoxin causes vacuolar myelinopathy.</title>
        <authorList>
            <person name="Breinlinger S."/>
            <person name="Phillips T.J."/>
            <person name="Haram B.N."/>
            <person name="Mares J."/>
            <person name="Martinez Yerena J.A."/>
            <person name="Hrouzek P."/>
            <person name="Sobotka R."/>
            <person name="Henderson W.M."/>
            <person name="Schmieder P."/>
            <person name="Williams S.M."/>
            <person name="Lauderdale J.D."/>
            <person name="Wilde H.D."/>
            <person name="Gerrin W."/>
            <person name="Kust A."/>
            <person name="Washington J.W."/>
            <person name="Wagner C."/>
            <person name="Geier B."/>
            <person name="Liebeke M."/>
            <person name="Enke H."/>
            <person name="Niedermeyer T.H.J."/>
            <person name="Wilde S.B."/>
        </authorList>
    </citation>
    <scope>NUCLEOTIDE SEQUENCE [LARGE SCALE GENOMIC DNA]</scope>
    <source>
        <strain evidence="5">Thurmond2011</strain>
    </source>
</reference>
<dbReference type="PANTHER" id="PTHR44858:SF1">
    <property type="entry name" value="UDP-N-ACETYLGLUCOSAMINE--PEPTIDE N-ACETYLGLUCOSAMINYLTRANSFERASE SPINDLY-RELATED"/>
    <property type="match status" value="1"/>
</dbReference>
<gene>
    <name evidence="4" type="ORF">G7B40_000220</name>
</gene>
<feature type="repeat" description="TPR" evidence="3">
    <location>
        <begin position="739"/>
        <end position="772"/>
    </location>
</feature>
<proteinExistence type="predicted"/>
<dbReference type="SMART" id="SM00028">
    <property type="entry name" value="TPR"/>
    <property type="match status" value="9"/>
</dbReference>
<organism evidence="4 5">
    <name type="scientific">Aetokthonos hydrillicola Thurmond2011</name>
    <dbReference type="NCBI Taxonomy" id="2712845"/>
    <lineage>
        <taxon>Bacteria</taxon>
        <taxon>Bacillati</taxon>
        <taxon>Cyanobacteriota</taxon>
        <taxon>Cyanophyceae</taxon>
        <taxon>Nostocales</taxon>
        <taxon>Hapalosiphonaceae</taxon>
        <taxon>Aetokthonos</taxon>
    </lineage>
</organism>
<feature type="repeat" description="TPR" evidence="3">
    <location>
        <begin position="569"/>
        <end position="602"/>
    </location>
</feature>
<dbReference type="InterPro" id="IPR050498">
    <property type="entry name" value="Ycf3"/>
</dbReference>
<keyword evidence="2 3" id="KW-0802">TPR repeat</keyword>
<evidence type="ECO:0000256" key="3">
    <source>
        <dbReference type="PROSITE-ProRule" id="PRU00339"/>
    </source>
</evidence>
<dbReference type="PROSITE" id="PS50005">
    <property type="entry name" value="TPR"/>
    <property type="match status" value="8"/>
</dbReference>
<feature type="repeat" description="TPR" evidence="3">
    <location>
        <begin position="637"/>
        <end position="670"/>
    </location>
</feature>
<accession>A0AAP5I5S3</accession>